<dbReference type="AlphaFoldDB" id="A0A812VQ86"/>
<evidence type="ECO:0000259" key="7">
    <source>
        <dbReference type="PROSITE" id="PS50156"/>
    </source>
</evidence>
<evidence type="ECO:0000256" key="1">
    <source>
        <dbReference type="ARBA" id="ARBA00004651"/>
    </source>
</evidence>
<dbReference type="InterPro" id="IPR029069">
    <property type="entry name" value="HotDog_dom_sf"/>
</dbReference>
<feature type="transmembrane region" description="Helical" evidence="6">
    <location>
        <begin position="855"/>
        <end position="872"/>
    </location>
</feature>
<dbReference type="SUPFAM" id="SSF82866">
    <property type="entry name" value="Multidrug efflux transporter AcrB transmembrane domain"/>
    <property type="match status" value="2"/>
</dbReference>
<gene>
    <name evidence="8" type="primary">Them6</name>
    <name evidence="8" type="ORF">SPIL2461_LOCUS16748</name>
</gene>
<dbReference type="CDD" id="cd16329">
    <property type="entry name" value="LolA_like"/>
    <property type="match status" value="1"/>
</dbReference>
<feature type="transmembrane region" description="Helical" evidence="6">
    <location>
        <begin position="452"/>
        <end position="477"/>
    </location>
</feature>
<feature type="transmembrane region" description="Helical" evidence="6">
    <location>
        <begin position="542"/>
        <end position="562"/>
    </location>
</feature>
<evidence type="ECO:0000313" key="8">
    <source>
        <dbReference type="EMBL" id="CAE7635696.1"/>
    </source>
</evidence>
<dbReference type="Pfam" id="PF12349">
    <property type="entry name" value="Sterol-sensing"/>
    <property type="match status" value="1"/>
</dbReference>
<dbReference type="Pfam" id="PF03176">
    <property type="entry name" value="MMPL"/>
    <property type="match status" value="1"/>
</dbReference>
<dbReference type="SUPFAM" id="SSF54637">
    <property type="entry name" value="Thioesterase/thiol ester dehydrase-isomerase"/>
    <property type="match status" value="1"/>
</dbReference>
<proteinExistence type="predicted"/>
<dbReference type="InterPro" id="IPR033399">
    <property type="entry name" value="TP_0789-like"/>
</dbReference>
<dbReference type="PANTHER" id="PTHR33406">
    <property type="entry name" value="MEMBRANE PROTEIN MJ1562-RELATED"/>
    <property type="match status" value="1"/>
</dbReference>
<sequence>MRRIRLNYDAPCVTRFRVWPHDLDVFGHMNNGRYLQIMDVSRTEWMARTGVLSAMMDQKWSAVLGGGLTRYRRTLKLMQSYNVHTQLVYWDTRWFYFEHTFVDLNGKKVAVGVSRAALRSRSKWVNTQKVVDQVSPGAATLPPPDYIRQWQDIDESIFKQAGSSHALETTDFIEDTSIDAFVPAGHESLLANEMTKTLFGLTEPIAVAVFTKNGDSVLSAETLAVVAQITAALGEIDNIDPERIASISSESSITGAAGSILVDPYFDPDIDDTYSISETARRWRNMPPHIDTLVSADEQAAVIMAEVIDPRQASTTYLEVQQFIETLGHPELDFYIAGPAAVSGYLSDYIDADARVLQPVVFLIVIIFLYFAFMRASALLGPIIVLLGAAGGSLGIMAWQGIPYFAITNALPVILVAISVADAIHILSAYFERRARLPDTDPRLIVIDAMLAMARPITLTTLTTIAGFTGIAVISIMPPIAYFAWYAMLGVALAWVFSIFVLPAVLTLLQPKPSPLFSDFGMKGPDFIGVWLGNVSLLGARYPFAVVGAFALIIVIAVTGALELRVDRSQVNNFAPDEPIRIADERIHNTFAGTAFLDVIIATEEPDGLLNARRMQKIADLQAWLEDHEHVSKTVSIADYLTLLHSAINNQEVSESRNLPDTDDAIAQYLMVYEASGDPSDLEEEITPDYDAALVRTVLNSHYFSDSREVVLELQDYLSNSFIEPGMEATIAGDVNVAFHWMTRLQESHFTGVALSLLLVLIMSICVFRSIGVGFIAVIPVTFTVLCIYGVMGTLDIYLEPATSMFAAISVGVGVDFAIHLVDRLQYEIRTADNKGEIVNMNDIIGRVVPSTARACFFNAAALGVGFSVLMISDLPTLQRFGGLVTVAALASFLSALIIVPACYVLRERLQQISIAPIVKTTGSLAFVGIAILIYSPTSEAFTAQEVAAAVANRAEAQQTTRTIQMTLTDKRGRVRQRQAVVFRASDEDAKLTRITYLEPKRVRELTFLSRDHQTLNKNDERWLYIPAAGKTRRIPASDRGDYFLGTDFTFEDMQSDFKFNLDDYSFTLLGSEQAADDTIYVIQGKPVDKSTAKQLGYGGFTARISARTWFPEQIDFVDPKNKSLKTITIDGLRQINGIWTPSTVEATHHITGHTTQFDYISINHDIEAAVDVFAPANLTRGLPASW</sequence>
<keyword evidence="4 6" id="KW-1133">Transmembrane helix</keyword>
<dbReference type="InterPro" id="IPR004869">
    <property type="entry name" value="MMPL_dom"/>
</dbReference>
<dbReference type="Pfam" id="PF17131">
    <property type="entry name" value="LolA_like"/>
    <property type="match status" value="1"/>
</dbReference>
<dbReference type="PANTHER" id="PTHR33406:SF13">
    <property type="entry name" value="MEMBRANE PROTEIN YDFJ"/>
    <property type="match status" value="1"/>
</dbReference>
<feature type="transmembrane region" description="Helical" evidence="6">
    <location>
        <begin position="884"/>
        <end position="906"/>
    </location>
</feature>
<feature type="transmembrane region" description="Helical" evidence="6">
    <location>
        <begin position="775"/>
        <end position="799"/>
    </location>
</feature>
<dbReference type="InterPro" id="IPR053958">
    <property type="entry name" value="HMGCR/SNAP/NPC1-like_SSD"/>
</dbReference>
<comment type="caution">
    <text evidence="8">The sequence shown here is derived from an EMBL/GenBank/DDBJ whole genome shotgun (WGS) entry which is preliminary data.</text>
</comment>
<dbReference type="GO" id="GO:0005886">
    <property type="term" value="C:plasma membrane"/>
    <property type="evidence" value="ECO:0007669"/>
    <property type="project" value="UniProtKB-SubCell"/>
</dbReference>
<name>A0A812VQ86_SYMPI</name>
<organism evidence="8 9">
    <name type="scientific">Symbiodinium pilosum</name>
    <name type="common">Dinoflagellate</name>
    <dbReference type="NCBI Taxonomy" id="2952"/>
    <lineage>
        <taxon>Eukaryota</taxon>
        <taxon>Sar</taxon>
        <taxon>Alveolata</taxon>
        <taxon>Dinophyceae</taxon>
        <taxon>Suessiales</taxon>
        <taxon>Symbiodiniaceae</taxon>
        <taxon>Symbiodinium</taxon>
    </lineage>
</organism>
<feature type="transmembrane region" description="Helical" evidence="6">
    <location>
        <begin position="918"/>
        <end position="936"/>
    </location>
</feature>
<feature type="domain" description="SSD" evidence="7">
    <location>
        <begin position="773"/>
        <end position="906"/>
    </location>
</feature>
<dbReference type="OrthoDB" id="265761at2759"/>
<dbReference type="Gene3D" id="3.10.129.10">
    <property type="entry name" value="Hotdog Thioesterase"/>
    <property type="match status" value="1"/>
</dbReference>
<feature type="transmembrane region" description="Helical" evidence="6">
    <location>
        <begin position="805"/>
        <end position="822"/>
    </location>
</feature>
<evidence type="ECO:0000256" key="6">
    <source>
        <dbReference type="SAM" id="Phobius"/>
    </source>
</evidence>
<feature type="transmembrane region" description="Helical" evidence="6">
    <location>
        <begin position="750"/>
        <end position="768"/>
    </location>
</feature>
<keyword evidence="9" id="KW-1185">Reference proteome</keyword>
<dbReference type="InterPro" id="IPR000731">
    <property type="entry name" value="SSD"/>
</dbReference>
<feature type="transmembrane region" description="Helical" evidence="6">
    <location>
        <begin position="411"/>
        <end position="431"/>
    </location>
</feature>
<evidence type="ECO:0000256" key="5">
    <source>
        <dbReference type="ARBA" id="ARBA00023136"/>
    </source>
</evidence>
<accession>A0A812VQ86</accession>
<dbReference type="CDD" id="cd00586">
    <property type="entry name" value="4HBT"/>
    <property type="match status" value="1"/>
</dbReference>
<dbReference type="Gene3D" id="2.50.20.10">
    <property type="entry name" value="Lipoprotein localisation LolA/LolB/LppX"/>
    <property type="match status" value="1"/>
</dbReference>
<dbReference type="Pfam" id="PF13279">
    <property type="entry name" value="4HBT_2"/>
    <property type="match status" value="1"/>
</dbReference>
<dbReference type="InterPro" id="IPR050545">
    <property type="entry name" value="Mycobact_MmpL"/>
</dbReference>
<feature type="transmembrane region" description="Helical" evidence="6">
    <location>
        <begin position="380"/>
        <end position="399"/>
    </location>
</feature>
<protein>
    <submittedName>
        <fullName evidence="8">Them6 protein</fullName>
    </submittedName>
</protein>
<evidence type="ECO:0000313" key="9">
    <source>
        <dbReference type="Proteomes" id="UP000649617"/>
    </source>
</evidence>
<reference evidence="8" key="1">
    <citation type="submission" date="2021-02" db="EMBL/GenBank/DDBJ databases">
        <authorList>
            <person name="Dougan E. K."/>
            <person name="Rhodes N."/>
            <person name="Thang M."/>
            <person name="Chan C."/>
        </authorList>
    </citation>
    <scope>NUCLEOTIDE SEQUENCE</scope>
</reference>
<feature type="domain" description="SSD" evidence="7">
    <location>
        <begin position="380"/>
        <end position="508"/>
    </location>
</feature>
<evidence type="ECO:0000256" key="2">
    <source>
        <dbReference type="ARBA" id="ARBA00022475"/>
    </source>
</evidence>
<comment type="subcellular location">
    <subcellularLocation>
        <location evidence="1">Cell membrane</location>
        <topology evidence="1">Multi-pass membrane protein</topology>
    </subcellularLocation>
</comment>
<evidence type="ECO:0000256" key="4">
    <source>
        <dbReference type="ARBA" id="ARBA00022989"/>
    </source>
</evidence>
<dbReference type="Proteomes" id="UP000649617">
    <property type="component" value="Unassembled WGS sequence"/>
</dbReference>
<feature type="transmembrane region" description="Helical" evidence="6">
    <location>
        <begin position="483"/>
        <end position="509"/>
    </location>
</feature>
<keyword evidence="5 6" id="KW-0472">Membrane</keyword>
<feature type="transmembrane region" description="Helical" evidence="6">
    <location>
        <begin position="356"/>
        <end position="373"/>
    </location>
</feature>
<dbReference type="PROSITE" id="PS50156">
    <property type="entry name" value="SSD"/>
    <property type="match status" value="2"/>
</dbReference>
<evidence type="ECO:0000256" key="3">
    <source>
        <dbReference type="ARBA" id="ARBA00022692"/>
    </source>
</evidence>
<keyword evidence="2" id="KW-1003">Cell membrane</keyword>
<dbReference type="EMBL" id="CAJNIZ010042748">
    <property type="protein sequence ID" value="CAE7635696.1"/>
    <property type="molecule type" value="Genomic_DNA"/>
</dbReference>
<dbReference type="Gene3D" id="1.20.1640.10">
    <property type="entry name" value="Multidrug efflux transporter AcrB transmembrane domain"/>
    <property type="match status" value="2"/>
</dbReference>
<keyword evidence="3 6" id="KW-0812">Transmembrane</keyword>